<protein>
    <recommendedName>
        <fullName evidence="1">Trafficking protein particle complex subunit 11 domain-containing protein</fullName>
    </recommendedName>
</protein>
<gene>
    <name evidence="2" type="ORF">QYM36_000790</name>
</gene>
<dbReference type="PANTHER" id="PTHR14374:SF0">
    <property type="entry name" value="TRAFFICKING PROTEIN PARTICLE COMPLEX SUBUNIT 11"/>
    <property type="match status" value="1"/>
</dbReference>
<dbReference type="GO" id="GO:0005737">
    <property type="term" value="C:cytoplasm"/>
    <property type="evidence" value="ECO:0007669"/>
    <property type="project" value="TreeGrafter"/>
</dbReference>
<dbReference type="PANTHER" id="PTHR14374">
    <property type="entry name" value="FOIE GRAS"/>
    <property type="match status" value="1"/>
</dbReference>
<dbReference type="InterPro" id="IPR021773">
    <property type="entry name" value="TPC11"/>
</dbReference>
<accession>A0AA88IFV9</accession>
<evidence type="ECO:0000313" key="2">
    <source>
        <dbReference type="EMBL" id="KAK2726459.1"/>
    </source>
</evidence>
<feature type="non-terminal residue" evidence="2">
    <location>
        <position position="977"/>
    </location>
</feature>
<comment type="caution">
    <text evidence="2">The sequence shown here is derived from an EMBL/GenBank/DDBJ whole genome shotgun (WGS) entry which is preliminary data.</text>
</comment>
<dbReference type="EMBL" id="JAVRJZ010000002">
    <property type="protein sequence ID" value="KAK2726459.1"/>
    <property type="molecule type" value="Genomic_DNA"/>
</dbReference>
<dbReference type="AlphaFoldDB" id="A0AA88IFV9"/>
<dbReference type="Proteomes" id="UP001187531">
    <property type="component" value="Unassembled WGS sequence"/>
</dbReference>
<name>A0AA88IFV9_ARTSF</name>
<reference evidence="2" key="1">
    <citation type="submission" date="2023-07" db="EMBL/GenBank/DDBJ databases">
        <title>Chromosome-level genome assembly of Artemia franciscana.</title>
        <authorList>
            <person name="Jo E."/>
        </authorList>
    </citation>
    <scope>NUCLEOTIDE SEQUENCE</scope>
    <source>
        <tissue evidence="2">Whole body</tissue>
    </source>
</reference>
<evidence type="ECO:0000259" key="1">
    <source>
        <dbReference type="Pfam" id="PF11817"/>
    </source>
</evidence>
<organism evidence="2 3">
    <name type="scientific">Artemia franciscana</name>
    <name type="common">Brine shrimp</name>
    <name type="synonym">Artemia sanfranciscana</name>
    <dbReference type="NCBI Taxonomy" id="6661"/>
    <lineage>
        <taxon>Eukaryota</taxon>
        <taxon>Metazoa</taxon>
        <taxon>Ecdysozoa</taxon>
        <taxon>Arthropoda</taxon>
        <taxon>Crustacea</taxon>
        <taxon>Branchiopoda</taxon>
        <taxon>Anostraca</taxon>
        <taxon>Artemiidae</taxon>
        <taxon>Artemia</taxon>
    </lineage>
</organism>
<keyword evidence="3" id="KW-1185">Reference proteome</keyword>
<proteinExistence type="predicted"/>
<evidence type="ECO:0000313" key="3">
    <source>
        <dbReference type="Proteomes" id="UP001187531"/>
    </source>
</evidence>
<dbReference type="Pfam" id="PF11817">
    <property type="entry name" value="Foie-gras_1"/>
    <property type="match status" value="1"/>
</dbReference>
<sequence length="977" mass="110465">MLPQIISTLKLNFLRPGKNWKRTSYEWYIPKGILKSTWLQKHVHQIPAVVVCFADLDWNDPAWPEKKAEVIEKVQQLKSIIGTRRCKVALVLIQRGIPLPPGEDPLAAERAGILCQACDIPAKYLLALPSHADHLHGYTRRLESAFLDMAQNYYLGEARRVKSHREQLNKINHAYLYVRHSFKIAVYCELRQDQSNALKHYTQAYENLLQVRISDNNLNEIKTVAIIIAYKIWRINFLQNQPRESINHFKNHIDHFRGIAGHKELEFEQQAWLAQQYEIFAMLFEEAVAAGLSATQKEHPGFYFQQAGLHAQLRKKLSKESLESGIRPADEAPLNTPTGFYGQRPWRREKISMEPAAPAIESEEISYLKLVESKYDHCKHIISLLSRALVHFENQKSPGHKRRLMSTIALEHYEAGNFREAVRILHPLFWELRCDDWWSLLTNLLKEGLKASYMAGLRSDYFTIGAELCSVYSCLSKEEKERIFSNLLLILEGKQPLPEEGTKDSASSVWEAKSCVATIALNTVASLIDVRAAFQKNVYSCEEDVIVEVYLRNLTFVPLTVSRVAVTLSNPMYSEICQTSEPVVINTGQKEVKLTFSVHCSPADVGIGFSILSVSTFMGNLSGRYVLFHSEGFQAEEFSLLKISPELNAPRRPWNAYYVGEGMPQPTVEIRPRKAKVTLEFNHDQPALSKDWYPVTIYCINNESADIEAIELFVSPHLEKQPVGHYVRIASSLSSIEDSSSMKEITVKIPILKANSKSISQIFVESAMAGNVTVNVKVVYTIAIKRGNITLSCPSVSSYSTSMQVVDAFKAVSENKTIGFQPLSKVFLHQEFLLMCYIKANSQHSLTIKSCEFKSSDFEADSSSGTLKDLVINSDECATEVWALKPIKTRSYVGNGEICVTWMRKGSSSPYITSVIPLPSLSVDESPLDLKMEIPPQAFIRQPILAKVILKSLHNVSQKLRISMDSNDAFMFAGNKM</sequence>
<feature type="domain" description="Trafficking protein particle complex subunit 11" evidence="1">
    <location>
        <begin position="217"/>
        <end position="469"/>
    </location>
</feature>